<dbReference type="EC" id="4.1.1.18" evidence="7"/>
<comment type="caution">
    <text evidence="7">The sequence shown here is derived from an EMBL/GenBank/DDBJ whole genome shotgun (WGS) entry which is preliminary data.</text>
</comment>
<dbReference type="Proteomes" id="UP000028922">
    <property type="component" value="Unassembled WGS sequence"/>
</dbReference>
<dbReference type="InterPro" id="IPR008286">
    <property type="entry name" value="Prn/Lys/Arg_de-COase_C"/>
</dbReference>
<reference evidence="7 8" key="1">
    <citation type="submission" date="2014-08" db="EMBL/GenBank/DDBJ databases">
        <title>Comparative genomics reveals surprising divergence of two closely related strains of uncultivated UCYN-A cyanobacteria.</title>
        <authorList>
            <person name="Bombar D."/>
            <person name="Heller P."/>
            <person name="Sanchez-Baracaldo P."/>
            <person name="Carter B.J."/>
            <person name="Zert J.P."/>
        </authorList>
    </citation>
    <scope>NUCLEOTIDE SEQUENCE [LARGE SCALE GENOMIC DNA]</scope>
</reference>
<evidence type="ECO:0000256" key="3">
    <source>
        <dbReference type="ARBA" id="ARBA00022793"/>
    </source>
</evidence>
<dbReference type="SUPFAM" id="SSF53383">
    <property type="entry name" value="PLP-dependent transferases"/>
    <property type="match status" value="1"/>
</dbReference>
<gene>
    <name evidence="7" type="ORF">ucyna2_00017</name>
</gene>
<sequence>MTPPKKVYSHYQNTAPLIDILNILKKQQDAAFYAPGHKRGQGINSSLSSLLGKKVFQSDLPELPELGNLFIPDEAIEKAQNLAAEAFGARRTWFLINGSSCGLVAAILAVCNPGDKIIVPRNIHHSITTGLIMSGAVPIFLYPKCDSKWNLPLNITPSILEATLEKYHNIKAVLIIHPTYHGICGNISEIVKITHSYNIPLLVDEAHGAHFQFHEILPSSALSAGADLSVQSTHKVLSAMTQASMLHIQGNLIDEHRINQTLQFIQSSSPSSLLLASLDGARQQIVIDGQKLLNKTIKLSKLSRNKINDIDGFSTLSLVEKKPEFYDLDITRLTVDISSLGVSGWQVDKILRTKLNVTAELPMLSSLTFIISIGNTEEDITALVKAFLKLKKIIHSSSSGIVIPSSSCNLKSFSSLSISPRDAFFASKKIVFIEKSIGLISGEMLCPYPPGIPTIMPGEVITSEAIEYLLKIKQQGGIITGCSNKDLKTIKVICSKSTNYLDS</sequence>
<dbReference type="InterPro" id="IPR015424">
    <property type="entry name" value="PyrdxlP-dep_Trfase"/>
</dbReference>
<dbReference type="PROSITE" id="PS00703">
    <property type="entry name" value="OKR_DC_1"/>
    <property type="match status" value="1"/>
</dbReference>
<dbReference type="STRING" id="1527444.ucyna2_00017"/>
<dbReference type="Gene3D" id="3.40.640.10">
    <property type="entry name" value="Type I PLP-dependent aspartate aminotransferase-like (Major domain)"/>
    <property type="match status" value="1"/>
</dbReference>
<dbReference type="GO" id="GO:0008923">
    <property type="term" value="F:lysine decarboxylase activity"/>
    <property type="evidence" value="ECO:0007669"/>
    <property type="project" value="UniProtKB-EC"/>
</dbReference>
<evidence type="ECO:0000313" key="8">
    <source>
        <dbReference type="Proteomes" id="UP000028922"/>
    </source>
</evidence>
<evidence type="ECO:0000256" key="2">
    <source>
        <dbReference type="ARBA" id="ARBA00010671"/>
    </source>
</evidence>
<feature type="domain" description="Orn/Lys/Arg decarboxylases family 1 pyridoxal-P attachment site" evidence="6">
    <location>
        <begin position="230"/>
        <end position="244"/>
    </location>
</feature>
<dbReference type="PANTHER" id="PTHR43277:SF4">
    <property type="entry name" value="ARGININE DECARBOXYLASE"/>
    <property type="match status" value="1"/>
</dbReference>
<evidence type="ECO:0000256" key="5">
    <source>
        <dbReference type="ARBA" id="ARBA00023239"/>
    </source>
</evidence>
<dbReference type="InterPro" id="IPR015421">
    <property type="entry name" value="PyrdxlP-dep_Trfase_major"/>
</dbReference>
<dbReference type="SUPFAM" id="SSF55904">
    <property type="entry name" value="Ornithine decarboxylase C-terminal domain"/>
    <property type="match status" value="1"/>
</dbReference>
<dbReference type="InterPro" id="IPR036633">
    <property type="entry name" value="Prn/Lys/Arg_de-COase_C_sf"/>
</dbReference>
<proteinExistence type="inferred from homology"/>
<keyword evidence="5 7" id="KW-0456">Lyase</keyword>
<protein>
    <submittedName>
        <fullName evidence="7">Arginine decarboxylase</fullName>
        <ecNumber evidence="7">4.1.1.18</ecNumber>
    </submittedName>
</protein>
<dbReference type="InterPro" id="IPR052357">
    <property type="entry name" value="Orn_Lys_Arg_decarboxylase-I"/>
</dbReference>
<comment type="similarity">
    <text evidence="2">Belongs to the Orn/Lys/Arg decarboxylase class-I family.</text>
</comment>
<dbReference type="EMBL" id="JPSP01000001">
    <property type="protein sequence ID" value="KFF41961.1"/>
    <property type="molecule type" value="Genomic_DNA"/>
</dbReference>
<evidence type="ECO:0000256" key="4">
    <source>
        <dbReference type="ARBA" id="ARBA00022898"/>
    </source>
</evidence>
<organism evidence="7 8">
    <name type="scientific">Candidatus Atelocyanobacterium thalassa isolate SIO64986</name>
    <dbReference type="NCBI Taxonomy" id="1527444"/>
    <lineage>
        <taxon>Bacteria</taxon>
        <taxon>Bacillati</taxon>
        <taxon>Cyanobacteriota</taxon>
        <taxon>Cyanophyceae</taxon>
        <taxon>Oscillatoriophycideae</taxon>
        <taxon>Chroococcales</taxon>
        <taxon>Aphanothecaceae</taxon>
        <taxon>Candidatus Atelocyanobacterium</taxon>
        <taxon>Candidatus Atelocyanobacterium thalassae</taxon>
    </lineage>
</organism>
<accession>A0A086CIE7</accession>
<dbReference type="Pfam" id="PF03711">
    <property type="entry name" value="OKR_DC_1_C"/>
    <property type="match status" value="1"/>
</dbReference>
<dbReference type="Pfam" id="PF01276">
    <property type="entry name" value="OKR_DC_1"/>
    <property type="match status" value="1"/>
</dbReference>
<keyword evidence="4" id="KW-0663">Pyridoxal phosphate</keyword>
<evidence type="ECO:0000259" key="6">
    <source>
        <dbReference type="PROSITE" id="PS00703"/>
    </source>
</evidence>
<keyword evidence="3" id="KW-0210">Decarboxylase</keyword>
<dbReference type="InterPro" id="IPR000310">
    <property type="entry name" value="Orn/Lys/Arg_deCO2ase_major_dom"/>
</dbReference>
<dbReference type="AlphaFoldDB" id="A0A086CIE7"/>
<evidence type="ECO:0000256" key="1">
    <source>
        <dbReference type="ARBA" id="ARBA00001933"/>
    </source>
</evidence>
<name>A0A086CIE7_9CHRO</name>
<dbReference type="eggNOG" id="COG1982">
    <property type="taxonomic scope" value="Bacteria"/>
</dbReference>
<evidence type="ECO:0000313" key="7">
    <source>
        <dbReference type="EMBL" id="KFF41961.1"/>
    </source>
</evidence>
<dbReference type="Gene3D" id="3.90.100.10">
    <property type="entry name" value="Orn/Lys/Arg decarboxylase, C-terminal domain"/>
    <property type="match status" value="1"/>
</dbReference>
<comment type="cofactor">
    <cofactor evidence="1">
        <name>pyridoxal 5'-phosphate</name>
        <dbReference type="ChEBI" id="CHEBI:597326"/>
    </cofactor>
</comment>
<dbReference type="PATRIC" id="fig|1527444.3.peg.17"/>
<dbReference type="PANTHER" id="PTHR43277">
    <property type="entry name" value="ARGININE DECARBOXYLASE"/>
    <property type="match status" value="1"/>
</dbReference>